<evidence type="ECO:0000313" key="15">
    <source>
        <dbReference type="EMBL" id="KGK38516.1"/>
    </source>
</evidence>
<dbReference type="InterPro" id="IPR054542">
    <property type="entry name" value="Cys_met_metab_PP"/>
</dbReference>
<evidence type="ECO:0000256" key="1">
    <source>
        <dbReference type="ARBA" id="ARBA00001933"/>
    </source>
</evidence>
<dbReference type="FunFam" id="3.40.640.10:FF:000009">
    <property type="entry name" value="Cystathionine gamma-synthase homolog"/>
    <property type="match status" value="1"/>
</dbReference>
<protein>
    <recommendedName>
        <fullName evidence="12">Cystathionine beta-lyase</fullName>
        <ecNumber evidence="3">4.4.1.13</ecNumber>
    </recommendedName>
    <alternativeName>
        <fullName evidence="9">Cysteine-S-conjugate beta-lyase</fullName>
    </alternativeName>
</protein>
<dbReference type="Gene3D" id="3.90.1150.10">
    <property type="entry name" value="Aspartate Aminotransferase, domain 1"/>
    <property type="match status" value="1"/>
</dbReference>
<dbReference type="FunFam" id="3.90.1150.10:FF:000013">
    <property type="entry name" value="Cystathionine beta-lyase"/>
    <property type="match status" value="1"/>
</dbReference>
<evidence type="ECO:0000256" key="6">
    <source>
        <dbReference type="ARBA" id="ARBA00023167"/>
    </source>
</evidence>
<dbReference type="InterPro" id="IPR015422">
    <property type="entry name" value="PyrdxlP-dep_Trfase_small"/>
</dbReference>
<accession>A0A099P389</accession>
<dbReference type="Gene3D" id="3.40.640.10">
    <property type="entry name" value="Type I PLP-dependent aspartate aminotransferase-like (Major domain)"/>
    <property type="match status" value="1"/>
</dbReference>
<evidence type="ECO:0000313" key="16">
    <source>
        <dbReference type="Proteomes" id="UP000029867"/>
    </source>
</evidence>
<dbReference type="InterPro" id="IPR006238">
    <property type="entry name" value="Cys_b_lyase_euk"/>
</dbReference>
<keyword evidence="7" id="KW-0456">Lyase</keyword>
<dbReference type="InterPro" id="IPR015424">
    <property type="entry name" value="PyrdxlP-dep_Trfase"/>
</dbReference>
<reference evidence="16" key="1">
    <citation type="journal article" date="2014" name="Microb. Cell Fact.">
        <title>Exploiting Issatchenkia orientalis SD108 for succinic acid production.</title>
        <authorList>
            <person name="Xiao H."/>
            <person name="Shao Z."/>
            <person name="Jiang Y."/>
            <person name="Dole S."/>
            <person name="Zhao H."/>
        </authorList>
    </citation>
    <scope>NUCLEOTIDE SEQUENCE [LARGE SCALE GENOMIC DNA]</scope>
    <source>
        <strain evidence="16">SD108</strain>
    </source>
</reference>
<evidence type="ECO:0000256" key="3">
    <source>
        <dbReference type="ARBA" id="ARBA00012224"/>
    </source>
</evidence>
<dbReference type="EMBL" id="JQFK01000019">
    <property type="protein sequence ID" value="KGK38516.1"/>
    <property type="molecule type" value="Genomic_DNA"/>
</dbReference>
<evidence type="ECO:0000256" key="12">
    <source>
        <dbReference type="ARBA" id="ARBA00072331"/>
    </source>
</evidence>
<evidence type="ECO:0000256" key="5">
    <source>
        <dbReference type="ARBA" id="ARBA00022898"/>
    </source>
</evidence>
<comment type="cofactor">
    <cofactor evidence="1 14">
        <name>pyridoxal 5'-phosphate</name>
        <dbReference type="ChEBI" id="CHEBI:597326"/>
    </cofactor>
</comment>
<evidence type="ECO:0000256" key="4">
    <source>
        <dbReference type="ARBA" id="ARBA00022605"/>
    </source>
</evidence>
<dbReference type="AlphaFoldDB" id="A0A099P389"/>
<dbReference type="HOGENOM" id="CLU_018986_2_1_1"/>
<dbReference type="GO" id="GO:0030170">
    <property type="term" value="F:pyridoxal phosphate binding"/>
    <property type="evidence" value="ECO:0007669"/>
    <property type="project" value="InterPro"/>
</dbReference>
<comment type="similarity">
    <text evidence="2 14">Belongs to the trans-sulfuration enzymes family.</text>
</comment>
<dbReference type="InterPro" id="IPR000277">
    <property type="entry name" value="Cys/Met-Metab_PyrdxlP-dep_enz"/>
</dbReference>
<dbReference type="Proteomes" id="UP000029867">
    <property type="component" value="Unassembled WGS sequence"/>
</dbReference>
<dbReference type="PANTHER" id="PTHR11808:SF50">
    <property type="entry name" value="CYSTATHIONINE BETA-LYASE"/>
    <property type="match status" value="1"/>
</dbReference>
<evidence type="ECO:0000256" key="14">
    <source>
        <dbReference type="RuleBase" id="RU362118"/>
    </source>
</evidence>
<evidence type="ECO:0000256" key="8">
    <source>
        <dbReference type="ARBA" id="ARBA00046315"/>
    </source>
</evidence>
<comment type="pathway">
    <text evidence="8">Amino-acid biosynthesis; L-methionine biosynthesis via de novo pathway; L-homocysteine from L-cystathionine: step 1/1.</text>
</comment>
<dbReference type="eggNOG" id="KOG0053">
    <property type="taxonomic scope" value="Eukaryota"/>
</dbReference>
<evidence type="ECO:0000256" key="10">
    <source>
        <dbReference type="ARBA" id="ARBA00047517"/>
    </source>
</evidence>
<comment type="caution">
    <text evidence="15">The sequence shown here is derived from an EMBL/GenBank/DDBJ whole genome shotgun (WGS) entry which is preliminary data.</text>
</comment>
<evidence type="ECO:0000256" key="2">
    <source>
        <dbReference type="ARBA" id="ARBA00009077"/>
    </source>
</evidence>
<comment type="catalytic activity">
    <reaction evidence="11">
        <text>an S-substituted L-cysteine + H2O = a thiol + pyruvate + NH4(+)</text>
        <dbReference type="Rhea" id="RHEA:18121"/>
        <dbReference type="ChEBI" id="CHEBI:15361"/>
        <dbReference type="ChEBI" id="CHEBI:15377"/>
        <dbReference type="ChEBI" id="CHEBI:28938"/>
        <dbReference type="ChEBI" id="CHEBI:29256"/>
        <dbReference type="ChEBI" id="CHEBI:58717"/>
        <dbReference type="EC" id="4.4.1.13"/>
    </reaction>
</comment>
<feature type="modified residue" description="N6-(pyridoxal phosphate)lysine" evidence="13">
    <location>
        <position position="202"/>
    </location>
</feature>
<sequence length="392" mass="43677">MAPKYGINTRLVKVVNDDHNKASIPPIYQSTTFKADSIDGFSNSKYDYTRSGNPTRTVLQKHLESIFDCKFAWAVNSGMACLDVILSAHVKPGEEVIAGQDLYGGSDRLLHFFEKKSNLVIKHYDTTNLSLMKKVITPKTKLVLLESPTNPLINVVDVRAITDHAHKVNPDCVVVFDNTMMTPLLMSPLELGVDIQYESATKYLNGHHDIMAGVLATNNEEIAKKLFYVINATGSGLAPFDSWLLIRGLKTLSIRLEREQENCRKLANYLVSKGFKVRYTGLKDHPQYDLHNSQCRGPGAVLSFETGDLNFSSTIIEHCEIFSTTVSFGSVSSLISLPLRMSHASIDPSVLEDRNFPQDLIRICTGIENIEDLINDLDNAIRIATRKCNAKL</sequence>
<dbReference type="GO" id="GO:0071266">
    <property type="term" value="P:'de novo' L-methionine biosynthetic process"/>
    <property type="evidence" value="ECO:0007669"/>
    <property type="project" value="InterPro"/>
</dbReference>
<proteinExistence type="inferred from homology"/>
<evidence type="ECO:0000256" key="7">
    <source>
        <dbReference type="ARBA" id="ARBA00023239"/>
    </source>
</evidence>
<dbReference type="GO" id="GO:0005777">
    <property type="term" value="C:peroxisome"/>
    <property type="evidence" value="ECO:0007669"/>
    <property type="project" value="EnsemblFungi"/>
</dbReference>
<comment type="catalytic activity">
    <reaction evidence="10">
        <text>L,L-cystathionine + H2O = L-homocysteine + pyruvate + NH4(+)</text>
        <dbReference type="Rhea" id="RHEA:13965"/>
        <dbReference type="ChEBI" id="CHEBI:15361"/>
        <dbReference type="ChEBI" id="CHEBI:15377"/>
        <dbReference type="ChEBI" id="CHEBI:28938"/>
        <dbReference type="ChEBI" id="CHEBI:58161"/>
        <dbReference type="ChEBI" id="CHEBI:58199"/>
    </reaction>
</comment>
<dbReference type="SUPFAM" id="SSF53383">
    <property type="entry name" value="PLP-dependent transferases"/>
    <property type="match status" value="1"/>
</dbReference>
<dbReference type="GO" id="GO:0019346">
    <property type="term" value="P:transsulfuration"/>
    <property type="evidence" value="ECO:0007669"/>
    <property type="project" value="EnsemblFungi"/>
</dbReference>
<dbReference type="VEuPathDB" id="FungiDB:C5L36_0B06160"/>
<keyword evidence="5 13" id="KW-0663">Pyridoxal phosphate</keyword>
<dbReference type="EC" id="4.4.1.13" evidence="3"/>
<evidence type="ECO:0000256" key="11">
    <source>
        <dbReference type="ARBA" id="ARBA00047625"/>
    </source>
</evidence>
<name>A0A099P389_PICKU</name>
<dbReference type="PIRSF" id="PIRSF001434">
    <property type="entry name" value="CGS"/>
    <property type="match status" value="1"/>
</dbReference>
<dbReference type="PANTHER" id="PTHR11808">
    <property type="entry name" value="TRANS-SULFURATION ENZYME FAMILY MEMBER"/>
    <property type="match status" value="1"/>
</dbReference>
<dbReference type="PROSITE" id="PS00868">
    <property type="entry name" value="CYS_MET_METAB_PP"/>
    <property type="match status" value="1"/>
</dbReference>
<dbReference type="NCBIfam" id="TIGR01329">
    <property type="entry name" value="cysta_beta_ly_E"/>
    <property type="match status" value="1"/>
</dbReference>
<dbReference type="InterPro" id="IPR015421">
    <property type="entry name" value="PyrdxlP-dep_Trfase_major"/>
</dbReference>
<keyword evidence="6" id="KW-0486">Methionine biosynthesis</keyword>
<gene>
    <name evidence="15" type="ORF">JL09_g2334</name>
</gene>
<evidence type="ECO:0000256" key="9">
    <source>
        <dbReference type="ARBA" id="ARBA00047213"/>
    </source>
</evidence>
<dbReference type="Pfam" id="PF01053">
    <property type="entry name" value="Cys_Met_Meta_PP"/>
    <property type="match status" value="1"/>
</dbReference>
<dbReference type="GO" id="GO:0047804">
    <property type="term" value="F:cysteine-S-conjugate beta-lyase activity"/>
    <property type="evidence" value="ECO:0007669"/>
    <property type="project" value="UniProtKB-EC"/>
</dbReference>
<keyword evidence="4" id="KW-0028">Amino-acid biosynthesis</keyword>
<evidence type="ECO:0000256" key="13">
    <source>
        <dbReference type="PIRSR" id="PIRSR001434-2"/>
    </source>
</evidence>
<organism evidence="15 16">
    <name type="scientific">Pichia kudriavzevii</name>
    <name type="common">Yeast</name>
    <name type="synonym">Issatchenkia orientalis</name>
    <dbReference type="NCBI Taxonomy" id="4909"/>
    <lineage>
        <taxon>Eukaryota</taxon>
        <taxon>Fungi</taxon>
        <taxon>Dikarya</taxon>
        <taxon>Ascomycota</taxon>
        <taxon>Saccharomycotina</taxon>
        <taxon>Pichiomycetes</taxon>
        <taxon>Pichiales</taxon>
        <taxon>Pichiaceae</taxon>
        <taxon>Pichia</taxon>
    </lineage>
</organism>